<accession>A0A840MT49</accession>
<dbReference type="CDD" id="cd04623">
    <property type="entry name" value="CBS_pair_bac_euk"/>
    <property type="match status" value="1"/>
</dbReference>
<dbReference type="PROSITE" id="PS51371">
    <property type="entry name" value="CBS"/>
    <property type="match status" value="2"/>
</dbReference>
<dbReference type="RefSeq" id="WP_184041664.1">
    <property type="nucleotide sequence ID" value="NZ_JACHHY010000029.1"/>
</dbReference>
<dbReference type="PANTHER" id="PTHR43080">
    <property type="entry name" value="CBS DOMAIN-CONTAINING PROTEIN CBSX3, MITOCHONDRIAL"/>
    <property type="match status" value="1"/>
</dbReference>
<dbReference type="SMART" id="SM00116">
    <property type="entry name" value="CBS"/>
    <property type="match status" value="2"/>
</dbReference>
<comment type="caution">
    <text evidence="4">The sequence shown here is derived from an EMBL/GenBank/DDBJ whole genome shotgun (WGS) entry which is preliminary data.</text>
</comment>
<dbReference type="InterPro" id="IPR046342">
    <property type="entry name" value="CBS_dom_sf"/>
</dbReference>
<proteinExistence type="predicted"/>
<evidence type="ECO:0000256" key="1">
    <source>
        <dbReference type="ARBA" id="ARBA00023122"/>
    </source>
</evidence>
<dbReference type="InterPro" id="IPR044725">
    <property type="entry name" value="CBSX3_CBS_dom"/>
</dbReference>
<protein>
    <submittedName>
        <fullName evidence="4">CBS domain-containing protein</fullName>
    </submittedName>
</protein>
<dbReference type="InterPro" id="IPR000644">
    <property type="entry name" value="CBS_dom"/>
</dbReference>
<dbReference type="Gene3D" id="3.10.580.10">
    <property type="entry name" value="CBS-domain"/>
    <property type="match status" value="1"/>
</dbReference>
<evidence type="ECO:0000313" key="5">
    <source>
        <dbReference type="Proteomes" id="UP000575898"/>
    </source>
</evidence>
<evidence type="ECO:0000256" key="2">
    <source>
        <dbReference type="PROSITE-ProRule" id="PRU00703"/>
    </source>
</evidence>
<sequence length="143" mass="16101">MKTARQLLQEKTHQVIFSVTPDATVYNALQLMAEKDIGALLIMEHDKLVGIFSERDYARKVVLQGKASASTPIRDIMTAKVLCAKPDNTIEECMAIMSEKRFRHLPVADGEKVLGVLSITDLVRAQIAEQEFVIQQLAHYIYQ</sequence>
<evidence type="ECO:0000259" key="3">
    <source>
        <dbReference type="PROSITE" id="PS51371"/>
    </source>
</evidence>
<dbReference type="InterPro" id="IPR051257">
    <property type="entry name" value="Diverse_CBS-Domain"/>
</dbReference>
<name>A0A840MT49_9PROT</name>
<dbReference type="Proteomes" id="UP000575898">
    <property type="component" value="Unassembled WGS sequence"/>
</dbReference>
<dbReference type="Pfam" id="PF00571">
    <property type="entry name" value="CBS"/>
    <property type="match status" value="2"/>
</dbReference>
<feature type="domain" description="CBS" evidence="3">
    <location>
        <begin position="77"/>
        <end position="132"/>
    </location>
</feature>
<keyword evidence="5" id="KW-1185">Reference proteome</keyword>
<gene>
    <name evidence="4" type="ORF">HNQ59_003577</name>
</gene>
<keyword evidence="1 2" id="KW-0129">CBS domain</keyword>
<organism evidence="4 5">
    <name type="scientific">Chitinivorax tropicus</name>
    <dbReference type="NCBI Taxonomy" id="714531"/>
    <lineage>
        <taxon>Bacteria</taxon>
        <taxon>Pseudomonadati</taxon>
        <taxon>Pseudomonadota</taxon>
        <taxon>Betaproteobacteria</taxon>
        <taxon>Chitinivorax</taxon>
    </lineage>
</organism>
<dbReference type="PANTHER" id="PTHR43080:SF2">
    <property type="entry name" value="CBS DOMAIN-CONTAINING PROTEIN"/>
    <property type="match status" value="1"/>
</dbReference>
<evidence type="ECO:0000313" key="4">
    <source>
        <dbReference type="EMBL" id="MBB5020259.1"/>
    </source>
</evidence>
<dbReference type="SUPFAM" id="SSF54631">
    <property type="entry name" value="CBS-domain pair"/>
    <property type="match status" value="1"/>
</dbReference>
<reference evidence="4 5" key="1">
    <citation type="submission" date="2020-08" db="EMBL/GenBank/DDBJ databases">
        <title>Genomic Encyclopedia of Type Strains, Phase IV (KMG-IV): sequencing the most valuable type-strain genomes for metagenomic binning, comparative biology and taxonomic classification.</title>
        <authorList>
            <person name="Goeker M."/>
        </authorList>
    </citation>
    <scope>NUCLEOTIDE SEQUENCE [LARGE SCALE GENOMIC DNA]</scope>
    <source>
        <strain evidence="4 5">DSM 27165</strain>
    </source>
</reference>
<dbReference type="EMBL" id="JACHHY010000029">
    <property type="protein sequence ID" value="MBB5020259.1"/>
    <property type="molecule type" value="Genomic_DNA"/>
</dbReference>
<feature type="domain" description="CBS" evidence="3">
    <location>
        <begin position="11"/>
        <end position="68"/>
    </location>
</feature>
<dbReference type="AlphaFoldDB" id="A0A840MT49"/>